<comment type="caution">
    <text evidence="9">The sequence shown here is derived from an EMBL/GenBank/DDBJ whole genome shotgun (WGS) entry which is preliminary data.</text>
</comment>
<keyword evidence="6 7" id="KW-0472">Membrane</keyword>
<comment type="subcellular location">
    <subcellularLocation>
        <location evidence="1">Membrane</location>
        <topology evidence="1">Multi-pass membrane protein</topology>
    </subcellularLocation>
</comment>
<sequence>MSSHLHADSDAAPRQLGEKLPARDSSFLAGPDASMDAHVSAAADDNPVAAVKAVEQMSNTRWFSVCVGLYSTAFLYGLDTNISAAVQGSVLASLGGLPLLPWIGTGFMLGSLATISVLGSAYAKFEVKWLYLASILMFEVGSAVCGAAPNMQAMAVGRVVAGVGGSGIYLGGVNYISLFVSPARRPIYTALIGTFWGLGAVLGPVIGSAFAQSAATWRWAFYINLVFGAATAPIYIFWFPRNGAYGHKPILPRLWTLDRLGAILNAAMFSLLFTAGLEPISVAVRLLPLVCLIIFATMLCGALLPRFDVYAAWYTASGVTALAGGVLLARIDATTPTREMYGFEVLAGFGCGLTFQAAYAIALVKAPADKAASVLSFINVAQLGGAALSLAIAGSVFQNVGFHTMRSALDGRRYTSAEIHEALAGGYSRIITDSAPEVRALASEAIAATLGKVYVLSAVAAVLILLSGILMRWERLTLA</sequence>
<dbReference type="EMBL" id="JAGIXG020000172">
    <property type="protein sequence ID" value="KAI6777586.1"/>
    <property type="molecule type" value="Genomic_DNA"/>
</dbReference>
<evidence type="ECO:0000256" key="4">
    <source>
        <dbReference type="ARBA" id="ARBA00022692"/>
    </source>
</evidence>
<keyword evidence="4 7" id="KW-0812">Transmembrane</keyword>
<dbReference type="PANTHER" id="PTHR23501:SF12">
    <property type="entry name" value="MAJOR FACILITATOR SUPERFAMILY (MFS) PROFILE DOMAIN-CONTAINING PROTEIN-RELATED"/>
    <property type="match status" value="1"/>
</dbReference>
<dbReference type="InterPro" id="IPR011701">
    <property type="entry name" value="MFS"/>
</dbReference>
<keyword evidence="3" id="KW-0813">Transport</keyword>
<dbReference type="PROSITE" id="PS50850">
    <property type="entry name" value="MFS"/>
    <property type="match status" value="1"/>
</dbReference>
<proteinExistence type="inferred from homology"/>
<protein>
    <submittedName>
        <fullName evidence="9">HC-toxin efflux carrier TOXA</fullName>
    </submittedName>
</protein>
<feature type="transmembrane region" description="Helical" evidence="7">
    <location>
        <begin position="99"/>
        <end position="123"/>
    </location>
</feature>
<feature type="transmembrane region" description="Helical" evidence="7">
    <location>
        <begin position="187"/>
        <end position="207"/>
    </location>
</feature>
<dbReference type="OrthoDB" id="10021397at2759"/>
<evidence type="ECO:0000256" key="6">
    <source>
        <dbReference type="ARBA" id="ARBA00023136"/>
    </source>
</evidence>
<keyword evidence="10" id="KW-1185">Reference proteome</keyword>
<dbReference type="Proteomes" id="UP001055219">
    <property type="component" value="Unassembled WGS sequence"/>
</dbReference>
<evidence type="ECO:0000313" key="9">
    <source>
        <dbReference type="EMBL" id="KAI6777586.1"/>
    </source>
</evidence>
<name>A0A9P9XTH9_9HYPO</name>
<dbReference type="Pfam" id="PF07690">
    <property type="entry name" value="MFS_1"/>
    <property type="match status" value="1"/>
</dbReference>
<reference evidence="9" key="1">
    <citation type="journal article" date="2021" name="J Fungi (Basel)">
        <title>Genomic and Metabolomic Analyses of the Marine Fungus Emericellopsis cladophorae: Insights into Saltwater Adaptability Mechanisms and Its Biosynthetic Potential.</title>
        <authorList>
            <person name="Goncalves M.F.M."/>
            <person name="Hilario S."/>
            <person name="Van de Peer Y."/>
            <person name="Esteves A.C."/>
            <person name="Alves A."/>
        </authorList>
    </citation>
    <scope>NUCLEOTIDE SEQUENCE</scope>
    <source>
        <strain evidence="9">MUM 19.33</strain>
    </source>
</reference>
<evidence type="ECO:0000256" key="1">
    <source>
        <dbReference type="ARBA" id="ARBA00004141"/>
    </source>
</evidence>
<feature type="transmembrane region" description="Helical" evidence="7">
    <location>
        <begin position="62"/>
        <end position="78"/>
    </location>
</feature>
<evidence type="ECO:0000256" key="2">
    <source>
        <dbReference type="ARBA" id="ARBA00007520"/>
    </source>
</evidence>
<evidence type="ECO:0000256" key="3">
    <source>
        <dbReference type="ARBA" id="ARBA00022448"/>
    </source>
</evidence>
<feature type="transmembrane region" description="Helical" evidence="7">
    <location>
        <begin position="219"/>
        <end position="239"/>
    </location>
</feature>
<dbReference type="InterPro" id="IPR036259">
    <property type="entry name" value="MFS_trans_sf"/>
</dbReference>
<feature type="transmembrane region" description="Helical" evidence="7">
    <location>
        <begin position="341"/>
        <end position="362"/>
    </location>
</feature>
<dbReference type="GO" id="GO:0005886">
    <property type="term" value="C:plasma membrane"/>
    <property type="evidence" value="ECO:0007669"/>
    <property type="project" value="TreeGrafter"/>
</dbReference>
<dbReference type="GeneID" id="75826874"/>
<dbReference type="Gene3D" id="1.20.1250.20">
    <property type="entry name" value="MFS general substrate transporter like domains"/>
    <property type="match status" value="1"/>
</dbReference>
<accession>A0A9P9XTH9</accession>
<feature type="transmembrane region" description="Helical" evidence="7">
    <location>
        <begin position="284"/>
        <end position="304"/>
    </location>
</feature>
<feature type="transmembrane region" description="Helical" evidence="7">
    <location>
        <begin position="159"/>
        <end position="181"/>
    </location>
</feature>
<organism evidence="9 10">
    <name type="scientific">Emericellopsis cladophorae</name>
    <dbReference type="NCBI Taxonomy" id="2686198"/>
    <lineage>
        <taxon>Eukaryota</taxon>
        <taxon>Fungi</taxon>
        <taxon>Dikarya</taxon>
        <taxon>Ascomycota</taxon>
        <taxon>Pezizomycotina</taxon>
        <taxon>Sordariomycetes</taxon>
        <taxon>Hypocreomycetidae</taxon>
        <taxon>Hypocreales</taxon>
        <taxon>Bionectriaceae</taxon>
        <taxon>Emericellopsis</taxon>
    </lineage>
</organism>
<gene>
    <name evidence="9" type="ORF">J7T54_000354</name>
</gene>
<feature type="domain" description="Major facilitator superfamily (MFS) profile" evidence="8">
    <location>
        <begin position="65"/>
        <end position="475"/>
    </location>
</feature>
<evidence type="ECO:0000256" key="7">
    <source>
        <dbReference type="SAM" id="Phobius"/>
    </source>
</evidence>
<dbReference type="GO" id="GO:0022857">
    <property type="term" value="F:transmembrane transporter activity"/>
    <property type="evidence" value="ECO:0007669"/>
    <property type="project" value="InterPro"/>
</dbReference>
<feature type="transmembrane region" description="Helical" evidence="7">
    <location>
        <begin position="129"/>
        <end position="147"/>
    </location>
</feature>
<dbReference type="InterPro" id="IPR020846">
    <property type="entry name" value="MFS_dom"/>
</dbReference>
<evidence type="ECO:0000313" key="10">
    <source>
        <dbReference type="Proteomes" id="UP001055219"/>
    </source>
</evidence>
<keyword evidence="5 7" id="KW-1133">Transmembrane helix</keyword>
<dbReference type="RefSeq" id="XP_051358442.1">
    <property type="nucleotide sequence ID" value="XM_051510683.1"/>
</dbReference>
<feature type="transmembrane region" description="Helical" evidence="7">
    <location>
        <begin position="259"/>
        <end position="277"/>
    </location>
</feature>
<feature type="transmembrane region" description="Helical" evidence="7">
    <location>
        <begin position="374"/>
        <end position="397"/>
    </location>
</feature>
<dbReference type="PANTHER" id="PTHR23501">
    <property type="entry name" value="MAJOR FACILITATOR SUPERFAMILY"/>
    <property type="match status" value="1"/>
</dbReference>
<dbReference type="SUPFAM" id="SSF103473">
    <property type="entry name" value="MFS general substrate transporter"/>
    <property type="match status" value="1"/>
</dbReference>
<feature type="transmembrane region" description="Helical" evidence="7">
    <location>
        <begin position="310"/>
        <end position="329"/>
    </location>
</feature>
<evidence type="ECO:0000259" key="8">
    <source>
        <dbReference type="PROSITE" id="PS50850"/>
    </source>
</evidence>
<comment type="similarity">
    <text evidence="2">Belongs to the major facilitator superfamily. TCR/Tet family.</text>
</comment>
<dbReference type="AlphaFoldDB" id="A0A9P9XTH9"/>
<feature type="transmembrane region" description="Helical" evidence="7">
    <location>
        <begin position="453"/>
        <end position="473"/>
    </location>
</feature>
<evidence type="ECO:0000256" key="5">
    <source>
        <dbReference type="ARBA" id="ARBA00022989"/>
    </source>
</evidence>
<reference evidence="9" key="2">
    <citation type="submission" date="2022-07" db="EMBL/GenBank/DDBJ databases">
        <authorList>
            <person name="Goncalves M.F.M."/>
            <person name="Hilario S."/>
            <person name="Van De Peer Y."/>
            <person name="Esteves A.C."/>
            <person name="Alves A."/>
        </authorList>
    </citation>
    <scope>NUCLEOTIDE SEQUENCE</scope>
    <source>
        <strain evidence="9">MUM 19.33</strain>
    </source>
</reference>